<evidence type="ECO:0000256" key="1">
    <source>
        <dbReference type="SAM" id="MobiDB-lite"/>
    </source>
</evidence>
<sequence>MNKKQGIIIVSLLVLIVIAGVLATRVQGPLYFPTDETASSEDVEKSSESGDEYFSQAKLNKTSQSEDTLKNLRTIIEDESLPEDSRREAKDQYVSVNLNAQNETKIEEDLKGKGFEDAVVTIGNDKASVIVKSDKELTDEQTRMIQKSIITIANIKDFEITYKQ</sequence>
<name>W6RVA8_9CLOT</name>
<dbReference type="InterPro" id="IPR024232">
    <property type="entry name" value="SpoIIIAH"/>
</dbReference>
<dbReference type="InterPro" id="IPR038503">
    <property type="entry name" value="SpoIIIAH_sf"/>
</dbReference>
<dbReference type="EMBL" id="HG917868">
    <property type="protein sequence ID" value="CDM68616.1"/>
    <property type="molecule type" value="Genomic_DNA"/>
</dbReference>
<keyword evidence="3" id="KW-1185">Reference proteome</keyword>
<protein>
    <submittedName>
        <fullName evidence="2">Putative stage III sporulation protein</fullName>
    </submittedName>
</protein>
<dbReference type="AlphaFoldDB" id="W6RVA8"/>
<dbReference type="RefSeq" id="WP_044037822.1">
    <property type="nucleotide sequence ID" value="NZ_HG917868.1"/>
</dbReference>
<dbReference type="PATRIC" id="fig|1216932.3.peg.1450"/>
<evidence type="ECO:0000313" key="3">
    <source>
        <dbReference type="Proteomes" id="UP000019426"/>
    </source>
</evidence>
<dbReference type="Gene3D" id="1.10.287.4300">
    <property type="entry name" value="Stage III sporulation protein AH-like"/>
    <property type="match status" value="1"/>
</dbReference>
<evidence type="ECO:0000313" key="2">
    <source>
        <dbReference type="EMBL" id="CDM68616.1"/>
    </source>
</evidence>
<reference evidence="2 3" key="1">
    <citation type="submission" date="2013-11" db="EMBL/GenBank/DDBJ databases">
        <title>Complete genome sequence of Clostridum sp. M2/40.</title>
        <authorList>
            <person name="Wibberg D."/>
            <person name="Puehler A."/>
            <person name="Schlueter A."/>
        </authorList>
    </citation>
    <scope>NUCLEOTIDE SEQUENCE [LARGE SCALE GENOMIC DNA]</scope>
    <source>
        <strain evidence="3">M2/40</strain>
    </source>
</reference>
<proteinExistence type="predicted"/>
<organism evidence="2 3">
    <name type="scientific">Clostridium bornimense</name>
    <dbReference type="NCBI Taxonomy" id="1216932"/>
    <lineage>
        <taxon>Bacteria</taxon>
        <taxon>Bacillati</taxon>
        <taxon>Bacillota</taxon>
        <taxon>Clostridia</taxon>
        <taxon>Eubacteriales</taxon>
        <taxon>Clostridiaceae</taxon>
        <taxon>Clostridium</taxon>
    </lineage>
</organism>
<dbReference type="HOGENOM" id="CLU_105396_4_0_9"/>
<dbReference type="OrthoDB" id="1707181at2"/>
<accession>W6RVA8</accession>
<dbReference type="STRING" id="1216932.CM240_1457"/>
<dbReference type="Proteomes" id="UP000019426">
    <property type="component" value="Chromosome M2/40_rep1"/>
</dbReference>
<gene>
    <name evidence="2" type="ORF">CM240_1457</name>
</gene>
<dbReference type="KEGG" id="clt:CM240_1457"/>
<dbReference type="Pfam" id="PF12685">
    <property type="entry name" value="SpoIIIAH"/>
    <property type="match status" value="1"/>
</dbReference>
<dbReference type="eggNOG" id="ENOG5032YS3">
    <property type="taxonomic scope" value="Bacteria"/>
</dbReference>
<feature type="region of interest" description="Disordered" evidence="1">
    <location>
        <begin position="33"/>
        <end position="61"/>
    </location>
</feature>